<feature type="region of interest" description="Disordered" evidence="1">
    <location>
        <begin position="89"/>
        <end position="108"/>
    </location>
</feature>
<dbReference type="Proteomes" id="UP000076842">
    <property type="component" value="Unassembled WGS sequence"/>
</dbReference>
<dbReference type="OrthoDB" id="10622191at2759"/>
<feature type="region of interest" description="Disordered" evidence="1">
    <location>
        <begin position="238"/>
        <end position="384"/>
    </location>
</feature>
<keyword evidence="3" id="KW-1185">Reference proteome</keyword>
<evidence type="ECO:0000256" key="1">
    <source>
        <dbReference type="SAM" id="MobiDB-lite"/>
    </source>
</evidence>
<dbReference type="InParanoid" id="A0A165JML5"/>
<name>A0A165JML5_9BASI</name>
<evidence type="ECO:0000313" key="2">
    <source>
        <dbReference type="EMBL" id="KZT62043.1"/>
    </source>
</evidence>
<feature type="compositionally biased region" description="Polar residues" evidence="1">
    <location>
        <begin position="297"/>
        <end position="322"/>
    </location>
</feature>
<dbReference type="AlphaFoldDB" id="A0A165JML5"/>
<sequence>MSMLTTLRADLVAKSAPPPRARTVPLPLPRTRSHTHLPVQPAADSPVRPMLPSFPSTESIMSISSIDARDEEEHYAYPQVLAQLTATFLPQDYSPSPRTPPPKSRRFRTTPDLRKEHLTLLTAKLHPAHQTPTKMRVRSAAQSLTSNSPARKLEFQDMDELRRMLKRTPSLHPTVVTVDTGDITLTDEPHRFTEPELARAPTMEMHGEAAPRPQLVPTCTSATVEPQTLPMPTSPLARARAVRRRRLSPTTLRWPEVGPLLGPPPATHSAPTPSQSKPALPTLPSILRPRAPPAAGPSTSGNGTPRITLSASPSAEPLQSPTPRLAHSRRSVSSQGLFLARVSARGPEDAGARSRSVSPLPRPRSRMSSLLGNMMQSFGLAAKQ</sequence>
<proteinExistence type="predicted"/>
<feature type="region of interest" description="Disordered" evidence="1">
    <location>
        <begin position="13"/>
        <end position="48"/>
    </location>
</feature>
<gene>
    <name evidence="2" type="ORF">CALCODRAFT_490609</name>
</gene>
<protein>
    <submittedName>
        <fullName evidence="2">Uncharacterized protein</fullName>
    </submittedName>
</protein>
<evidence type="ECO:0000313" key="3">
    <source>
        <dbReference type="Proteomes" id="UP000076842"/>
    </source>
</evidence>
<accession>A0A165JML5</accession>
<organism evidence="2 3">
    <name type="scientific">Calocera cornea HHB12733</name>
    <dbReference type="NCBI Taxonomy" id="1353952"/>
    <lineage>
        <taxon>Eukaryota</taxon>
        <taxon>Fungi</taxon>
        <taxon>Dikarya</taxon>
        <taxon>Basidiomycota</taxon>
        <taxon>Agaricomycotina</taxon>
        <taxon>Dacrymycetes</taxon>
        <taxon>Dacrymycetales</taxon>
        <taxon>Dacrymycetaceae</taxon>
        <taxon>Calocera</taxon>
    </lineage>
</organism>
<reference evidence="2 3" key="1">
    <citation type="journal article" date="2016" name="Mol. Biol. Evol.">
        <title>Comparative Genomics of Early-Diverging Mushroom-Forming Fungi Provides Insights into the Origins of Lignocellulose Decay Capabilities.</title>
        <authorList>
            <person name="Nagy L.G."/>
            <person name="Riley R."/>
            <person name="Tritt A."/>
            <person name="Adam C."/>
            <person name="Daum C."/>
            <person name="Floudas D."/>
            <person name="Sun H."/>
            <person name="Yadav J.S."/>
            <person name="Pangilinan J."/>
            <person name="Larsson K.H."/>
            <person name="Matsuura K."/>
            <person name="Barry K."/>
            <person name="Labutti K."/>
            <person name="Kuo R."/>
            <person name="Ohm R.A."/>
            <person name="Bhattacharya S.S."/>
            <person name="Shirouzu T."/>
            <person name="Yoshinaga Y."/>
            <person name="Martin F.M."/>
            <person name="Grigoriev I.V."/>
            <person name="Hibbett D.S."/>
        </authorList>
    </citation>
    <scope>NUCLEOTIDE SEQUENCE [LARGE SCALE GENOMIC DNA]</scope>
    <source>
        <strain evidence="2 3">HHB12733</strain>
    </source>
</reference>
<dbReference type="EMBL" id="KV423919">
    <property type="protein sequence ID" value="KZT62043.1"/>
    <property type="molecule type" value="Genomic_DNA"/>
</dbReference>